<evidence type="ECO:0000256" key="1">
    <source>
        <dbReference type="SAM" id="Phobius"/>
    </source>
</evidence>
<protein>
    <recommendedName>
        <fullName evidence="4">DUF624 domain-containing protein</fullName>
    </recommendedName>
</protein>
<organism evidence="2 3">
    <name type="scientific">Candidatus Viridilinea halotolerans</name>
    <dbReference type="NCBI Taxonomy" id="2491704"/>
    <lineage>
        <taxon>Bacteria</taxon>
        <taxon>Bacillati</taxon>
        <taxon>Chloroflexota</taxon>
        <taxon>Chloroflexia</taxon>
        <taxon>Chloroflexales</taxon>
        <taxon>Chloroflexineae</taxon>
        <taxon>Oscillochloridaceae</taxon>
        <taxon>Candidatus Viridilinea</taxon>
    </lineage>
</organism>
<gene>
    <name evidence="2" type="ORF">EI684_17795</name>
</gene>
<sequence length="223" mass="24673">MLNPLLPLGRAWGDLFDEILLLLGCNLIWVCMSGPLWVVAFYALLDGLGWFAALVALVGVLPAGPATLGLMAVVQRVAEGRAITLNYFFASMRQYAHSGWACVGMWVVGMVLIGLNLGFYSQIESWLGIVMSGLWLYALVSWCGLLLYAPALLVVYEQPTLRLVLRDSAMLLLRYPFFSLITLVLMGLFGLLSLVLVVPIFFFSLSLLALWSMRATMCVRREA</sequence>
<keyword evidence="1" id="KW-0812">Transmembrane</keyword>
<dbReference type="EMBL" id="RSAS01000734">
    <property type="protein sequence ID" value="RRR68277.1"/>
    <property type="molecule type" value="Genomic_DNA"/>
</dbReference>
<evidence type="ECO:0008006" key="4">
    <source>
        <dbReference type="Google" id="ProtNLM"/>
    </source>
</evidence>
<keyword evidence="1" id="KW-1133">Transmembrane helix</keyword>
<dbReference type="AlphaFoldDB" id="A0A426TTU5"/>
<feature type="transmembrane region" description="Helical" evidence="1">
    <location>
        <begin position="135"/>
        <end position="156"/>
    </location>
</feature>
<dbReference type="Proteomes" id="UP000280307">
    <property type="component" value="Unassembled WGS sequence"/>
</dbReference>
<reference evidence="2 3" key="1">
    <citation type="submission" date="2018-12" db="EMBL/GenBank/DDBJ databases">
        <title>Genome Sequence of Candidatus Viridilinea halotolerans isolated from saline sulfide-rich spring.</title>
        <authorList>
            <person name="Grouzdev D.S."/>
            <person name="Burganskaya E.I."/>
            <person name="Krutkina M.S."/>
            <person name="Sukhacheva M.V."/>
            <person name="Gorlenko V.M."/>
        </authorList>
    </citation>
    <scope>NUCLEOTIDE SEQUENCE [LARGE SCALE GENOMIC DNA]</scope>
    <source>
        <strain evidence="2">Chok-6</strain>
    </source>
</reference>
<feature type="transmembrane region" description="Helical" evidence="1">
    <location>
        <begin position="95"/>
        <end position="115"/>
    </location>
</feature>
<feature type="transmembrane region" description="Helical" evidence="1">
    <location>
        <begin position="191"/>
        <end position="211"/>
    </location>
</feature>
<evidence type="ECO:0000313" key="2">
    <source>
        <dbReference type="EMBL" id="RRR68277.1"/>
    </source>
</evidence>
<comment type="caution">
    <text evidence="2">The sequence shown here is derived from an EMBL/GenBank/DDBJ whole genome shotgun (WGS) entry which is preliminary data.</text>
</comment>
<keyword evidence="1" id="KW-0472">Membrane</keyword>
<feature type="transmembrane region" description="Helical" evidence="1">
    <location>
        <begin position="168"/>
        <end position="185"/>
    </location>
</feature>
<name>A0A426TTU5_9CHLR</name>
<accession>A0A426TTU5</accession>
<feature type="transmembrane region" description="Helical" evidence="1">
    <location>
        <begin position="50"/>
        <end position="74"/>
    </location>
</feature>
<proteinExistence type="predicted"/>
<feature type="transmembrane region" description="Helical" evidence="1">
    <location>
        <begin position="20"/>
        <end position="44"/>
    </location>
</feature>
<evidence type="ECO:0000313" key="3">
    <source>
        <dbReference type="Proteomes" id="UP000280307"/>
    </source>
</evidence>